<comment type="similarity">
    <text evidence="2">Belongs to the AB hydrolase superfamily. Epoxide hydrolase family.</text>
</comment>
<dbReference type="EMBL" id="NHYE01005480">
    <property type="protein sequence ID" value="PPQ71942.1"/>
    <property type="molecule type" value="Genomic_DNA"/>
</dbReference>
<evidence type="ECO:0000313" key="5">
    <source>
        <dbReference type="Proteomes" id="UP000284706"/>
    </source>
</evidence>
<feature type="domain" description="AB hydrolase-1" evidence="3">
    <location>
        <begin position="29"/>
        <end position="311"/>
    </location>
</feature>
<dbReference type="Proteomes" id="UP000284706">
    <property type="component" value="Unassembled WGS sequence"/>
</dbReference>
<dbReference type="InterPro" id="IPR000639">
    <property type="entry name" value="Epox_hydrolase-like"/>
</dbReference>
<sequence>MSENTTRTTTTRRGFVYSYHYTAPKDGKPTILFLHGFPSTHQDWAAQTTYFSDKGYGVIAPDLLGYGDTDAPEDANKYWLVDMAGDIVDILDDLGVDKVIGVGHDWGSALLSRLINIQADRILGVAFVAVGYWEPQPEFSIDAWIETFNKLVGYDVWGYWKFFEADDAHAVIEKHASSFSAFLAFPNDPAVWRSDLAPLNKAREWVEQNKQLPTAPFWTAEKQEAHKEALLKKGLRGPCNWYRGFMSEGNKAAEASIKKEAYSINIPTFFAAALKDYVCVAELHKEGTRSFCSNVAIKDFDTGHWIMLESPNELNEALGNFIATLQK</sequence>
<dbReference type="InParanoid" id="A0A409W099"/>
<evidence type="ECO:0000256" key="1">
    <source>
        <dbReference type="ARBA" id="ARBA00022801"/>
    </source>
</evidence>
<organism evidence="4 5">
    <name type="scientific">Gymnopilus dilepis</name>
    <dbReference type="NCBI Taxonomy" id="231916"/>
    <lineage>
        <taxon>Eukaryota</taxon>
        <taxon>Fungi</taxon>
        <taxon>Dikarya</taxon>
        <taxon>Basidiomycota</taxon>
        <taxon>Agaricomycotina</taxon>
        <taxon>Agaricomycetes</taxon>
        <taxon>Agaricomycetidae</taxon>
        <taxon>Agaricales</taxon>
        <taxon>Agaricineae</taxon>
        <taxon>Hymenogastraceae</taxon>
        <taxon>Gymnopilus</taxon>
    </lineage>
</organism>
<accession>A0A409W099</accession>
<dbReference type="InterPro" id="IPR000073">
    <property type="entry name" value="AB_hydrolase_1"/>
</dbReference>
<dbReference type="SUPFAM" id="SSF53474">
    <property type="entry name" value="alpha/beta-Hydrolases"/>
    <property type="match status" value="1"/>
</dbReference>
<dbReference type="PRINTS" id="PR00412">
    <property type="entry name" value="EPOXHYDRLASE"/>
</dbReference>
<comment type="caution">
    <text evidence="4">The sequence shown here is derived from an EMBL/GenBank/DDBJ whole genome shotgun (WGS) entry which is preliminary data.</text>
</comment>
<evidence type="ECO:0000313" key="4">
    <source>
        <dbReference type="EMBL" id="PPQ71942.1"/>
    </source>
</evidence>
<proteinExistence type="inferred from homology"/>
<evidence type="ECO:0000256" key="2">
    <source>
        <dbReference type="ARBA" id="ARBA00038334"/>
    </source>
</evidence>
<dbReference type="GO" id="GO:0016787">
    <property type="term" value="F:hydrolase activity"/>
    <property type="evidence" value="ECO:0007669"/>
    <property type="project" value="UniProtKB-KW"/>
</dbReference>
<dbReference type="Gene3D" id="3.40.50.1820">
    <property type="entry name" value="alpha/beta hydrolase"/>
    <property type="match status" value="1"/>
</dbReference>
<dbReference type="OrthoDB" id="408373at2759"/>
<gene>
    <name evidence="4" type="ORF">CVT26_007171</name>
</gene>
<dbReference type="AlphaFoldDB" id="A0A409W099"/>
<dbReference type="STRING" id="231916.A0A409W099"/>
<reference evidence="4 5" key="1">
    <citation type="journal article" date="2018" name="Evol. Lett.">
        <title>Horizontal gene cluster transfer increased hallucinogenic mushroom diversity.</title>
        <authorList>
            <person name="Reynolds H.T."/>
            <person name="Vijayakumar V."/>
            <person name="Gluck-Thaler E."/>
            <person name="Korotkin H.B."/>
            <person name="Matheny P.B."/>
            <person name="Slot J.C."/>
        </authorList>
    </citation>
    <scope>NUCLEOTIDE SEQUENCE [LARGE SCALE GENOMIC DNA]</scope>
    <source>
        <strain evidence="4 5">SRW20</strain>
    </source>
</reference>
<keyword evidence="5" id="KW-1185">Reference proteome</keyword>
<dbReference type="InterPro" id="IPR029058">
    <property type="entry name" value="AB_hydrolase_fold"/>
</dbReference>
<name>A0A409W099_9AGAR</name>
<protein>
    <recommendedName>
        <fullName evidence="3">AB hydrolase-1 domain-containing protein</fullName>
    </recommendedName>
</protein>
<dbReference type="Pfam" id="PF00561">
    <property type="entry name" value="Abhydrolase_1"/>
    <property type="match status" value="1"/>
</dbReference>
<dbReference type="PANTHER" id="PTHR43329">
    <property type="entry name" value="EPOXIDE HYDROLASE"/>
    <property type="match status" value="1"/>
</dbReference>
<evidence type="ECO:0000259" key="3">
    <source>
        <dbReference type="Pfam" id="PF00561"/>
    </source>
</evidence>
<keyword evidence="1" id="KW-0378">Hydrolase</keyword>